<dbReference type="FunFam" id="3.30.40.10:FF:001060">
    <property type="entry name" value="Uncharacterized protein"/>
    <property type="match status" value="1"/>
</dbReference>
<feature type="domain" description="RING-type" evidence="3">
    <location>
        <begin position="418"/>
        <end position="461"/>
    </location>
</feature>
<keyword evidence="1" id="KW-0863">Zinc-finger</keyword>
<evidence type="ECO:0000256" key="1">
    <source>
        <dbReference type="PROSITE-ProRule" id="PRU00175"/>
    </source>
</evidence>
<proteinExistence type="predicted"/>
<dbReference type="Pfam" id="PF13639">
    <property type="entry name" value="zf-RING_2"/>
    <property type="match status" value="1"/>
</dbReference>
<organism evidence="4 5">
    <name type="scientific">Paramecium pentaurelia</name>
    <dbReference type="NCBI Taxonomy" id="43138"/>
    <lineage>
        <taxon>Eukaryota</taxon>
        <taxon>Sar</taxon>
        <taxon>Alveolata</taxon>
        <taxon>Ciliophora</taxon>
        <taxon>Intramacronucleata</taxon>
        <taxon>Oligohymenophorea</taxon>
        <taxon>Peniculida</taxon>
        <taxon>Parameciidae</taxon>
        <taxon>Paramecium</taxon>
    </lineage>
</organism>
<gene>
    <name evidence="4" type="ORF">PPENT_87.1.T0430256</name>
</gene>
<protein>
    <recommendedName>
        <fullName evidence="3">RING-type domain-containing protein</fullName>
    </recommendedName>
</protein>
<feature type="compositionally biased region" description="Low complexity" evidence="2">
    <location>
        <begin position="76"/>
        <end position="89"/>
    </location>
</feature>
<sequence length="469" mass="56617">MLQNYDNENEHSQIEDKEKCLICRNLFLKVELKNHQANCTNTLSKDNQEYLDEQLAQLFIDQNFQSTIFSNKSKHQSQQQQKIQPPLQEQQKECVINPLQMKKQEPNEISNECLESKKINEKQIDQQQKDDLHIKFPKKQQPDNLFKQQVDLQKQNSEHKKKEYQKNDQQIKNESQQYLNKEFKQQHYYDFQNNLQNEQPILMQIQQNLPLNLEIQQNQNQFEKKDQINNSIQNINQFEQKQIYNLQEKTDPQKNQFQDQEVKVDVKVNSTKEKSNNQKWSVNDKLQYPIPLRFRPKNQLQNQYIPYYRLANIPQNIIRNHQNNNQAQQQQQQNDQNQRNIINQYPINNNHQFQQKNQIKMFEFKPGMRLTDWQVNQLSKEELYEHFTQLDLDQQVGYQSKIFKLDKKRVQINQTGNCAICMDDIQPSKEAQDIQLDCSHQFHFDCIKQWLQKQKNCPLCKEYVDLCLI</sequence>
<dbReference type="PANTHER" id="PTHR45676:SF41">
    <property type="entry name" value="RING-H2 FINGER PROTEIN ATL66"/>
    <property type="match status" value="1"/>
</dbReference>
<dbReference type="GO" id="GO:0008270">
    <property type="term" value="F:zinc ion binding"/>
    <property type="evidence" value="ECO:0007669"/>
    <property type="project" value="UniProtKB-KW"/>
</dbReference>
<keyword evidence="5" id="KW-1185">Reference proteome</keyword>
<dbReference type="OrthoDB" id="4348522at2759"/>
<keyword evidence="1" id="KW-0479">Metal-binding</keyword>
<feature type="region of interest" description="Disordered" evidence="2">
    <location>
        <begin position="71"/>
        <end position="90"/>
    </location>
</feature>
<name>A0A8S1UUB1_9CILI</name>
<evidence type="ECO:0000259" key="3">
    <source>
        <dbReference type="PROSITE" id="PS50089"/>
    </source>
</evidence>
<evidence type="ECO:0000313" key="4">
    <source>
        <dbReference type="EMBL" id="CAD8166046.1"/>
    </source>
</evidence>
<accession>A0A8S1UUB1</accession>
<dbReference type="InterPro" id="IPR001841">
    <property type="entry name" value="Znf_RING"/>
</dbReference>
<dbReference type="CDD" id="cd16454">
    <property type="entry name" value="RING-H2_PA-TM-RING"/>
    <property type="match status" value="1"/>
</dbReference>
<dbReference type="PANTHER" id="PTHR45676">
    <property type="entry name" value="RING-H2 FINGER PROTEIN ATL51-RELATED"/>
    <property type="match status" value="1"/>
</dbReference>
<evidence type="ECO:0000256" key="2">
    <source>
        <dbReference type="SAM" id="MobiDB-lite"/>
    </source>
</evidence>
<dbReference type="EMBL" id="CAJJDO010000043">
    <property type="protein sequence ID" value="CAD8166046.1"/>
    <property type="molecule type" value="Genomic_DNA"/>
</dbReference>
<feature type="compositionally biased region" description="Basic and acidic residues" evidence="2">
    <location>
        <begin position="156"/>
        <end position="171"/>
    </location>
</feature>
<feature type="region of interest" description="Disordered" evidence="2">
    <location>
        <begin position="152"/>
        <end position="171"/>
    </location>
</feature>
<dbReference type="Proteomes" id="UP000689195">
    <property type="component" value="Unassembled WGS sequence"/>
</dbReference>
<keyword evidence="1" id="KW-0862">Zinc</keyword>
<dbReference type="SMART" id="SM00184">
    <property type="entry name" value="RING"/>
    <property type="match status" value="1"/>
</dbReference>
<dbReference type="PROSITE" id="PS50089">
    <property type="entry name" value="ZF_RING_2"/>
    <property type="match status" value="1"/>
</dbReference>
<evidence type="ECO:0000313" key="5">
    <source>
        <dbReference type="Proteomes" id="UP000689195"/>
    </source>
</evidence>
<comment type="caution">
    <text evidence="4">The sequence shown here is derived from an EMBL/GenBank/DDBJ whole genome shotgun (WGS) entry which is preliminary data.</text>
</comment>
<dbReference type="AlphaFoldDB" id="A0A8S1UUB1"/>
<reference evidence="4" key="1">
    <citation type="submission" date="2021-01" db="EMBL/GenBank/DDBJ databases">
        <authorList>
            <consortium name="Genoscope - CEA"/>
            <person name="William W."/>
        </authorList>
    </citation>
    <scope>NUCLEOTIDE SEQUENCE</scope>
</reference>